<dbReference type="InterPro" id="IPR000330">
    <property type="entry name" value="SNF2_N"/>
</dbReference>
<dbReference type="PROSITE" id="PS51192">
    <property type="entry name" value="HELICASE_ATP_BIND_1"/>
    <property type="match status" value="1"/>
</dbReference>
<gene>
    <name evidence="3" type="ORF">BN874_2800004</name>
</gene>
<proteinExistence type="predicted"/>
<dbReference type="Proteomes" id="UP000019184">
    <property type="component" value="Unassembled WGS sequence"/>
</dbReference>
<organism evidence="3 4">
    <name type="scientific">Candidatus Contendobacter odensis Run_B_J11</name>
    <dbReference type="NCBI Taxonomy" id="1400861"/>
    <lineage>
        <taxon>Bacteria</taxon>
        <taxon>Pseudomonadati</taxon>
        <taxon>Pseudomonadota</taxon>
        <taxon>Gammaproteobacteria</taxon>
        <taxon>Candidatus Competibacteraceae</taxon>
        <taxon>Candidatus Contendibacter</taxon>
    </lineage>
</organism>
<keyword evidence="1 3" id="KW-0547">Nucleotide-binding</keyword>
<evidence type="ECO:0000313" key="3">
    <source>
        <dbReference type="EMBL" id="CDH45722.1"/>
    </source>
</evidence>
<accession>A0A7U7GCH5</accession>
<feature type="domain" description="Helicase ATP-binding" evidence="2">
    <location>
        <begin position="113"/>
        <end position="282"/>
    </location>
</feature>
<dbReference type="SMART" id="SM00487">
    <property type="entry name" value="DEXDc"/>
    <property type="match status" value="1"/>
</dbReference>
<dbReference type="Gene3D" id="3.40.50.10810">
    <property type="entry name" value="Tandem AAA-ATPase domain"/>
    <property type="match status" value="1"/>
</dbReference>
<comment type="caution">
    <text evidence="3">The sequence shown here is derived from an EMBL/GenBank/DDBJ whole genome shotgun (WGS) entry which is preliminary data.</text>
</comment>
<evidence type="ECO:0000256" key="1">
    <source>
        <dbReference type="ARBA" id="ARBA00022806"/>
    </source>
</evidence>
<evidence type="ECO:0000313" key="4">
    <source>
        <dbReference type="Proteomes" id="UP000019184"/>
    </source>
</evidence>
<dbReference type="CDD" id="cd18011">
    <property type="entry name" value="DEXDc_RapA"/>
    <property type="match status" value="1"/>
</dbReference>
<keyword evidence="1 3" id="KW-0378">Hydrolase</keyword>
<dbReference type="PANTHER" id="PTHR10799">
    <property type="entry name" value="SNF2/RAD54 HELICASE FAMILY"/>
    <property type="match status" value="1"/>
</dbReference>
<dbReference type="InterPro" id="IPR014001">
    <property type="entry name" value="Helicase_ATP-bd"/>
</dbReference>
<dbReference type="InterPro" id="IPR057342">
    <property type="entry name" value="DEXDc_RapA"/>
</dbReference>
<dbReference type="SUPFAM" id="SSF52540">
    <property type="entry name" value="P-loop containing nucleoside triphosphate hydrolases"/>
    <property type="match status" value="2"/>
</dbReference>
<keyword evidence="1 3" id="KW-0067">ATP-binding</keyword>
<keyword evidence="4" id="KW-1185">Reference proteome</keyword>
<dbReference type="GO" id="GO:0005524">
    <property type="term" value="F:ATP binding"/>
    <property type="evidence" value="ECO:0007669"/>
    <property type="project" value="UniProtKB-KW"/>
</dbReference>
<dbReference type="EMBL" id="CBTK010000202">
    <property type="protein sequence ID" value="CDH45722.1"/>
    <property type="molecule type" value="Genomic_DNA"/>
</dbReference>
<reference evidence="3 4" key="1">
    <citation type="journal article" date="2014" name="ISME J.">
        <title>Candidatus Competibacter-lineage genomes retrieved from metagenomes reveal functional metabolic diversity.</title>
        <authorList>
            <person name="McIlroy S.J."/>
            <person name="Albertsen M."/>
            <person name="Andresen E.K."/>
            <person name="Saunders A.M."/>
            <person name="Kristiansen R."/>
            <person name="Stokholm-Bjerregaard M."/>
            <person name="Nielsen K.L."/>
            <person name="Nielsen P.H."/>
        </authorList>
    </citation>
    <scope>NUCLEOTIDE SEQUENCE [LARGE SCALE GENOMIC DNA]</scope>
    <source>
        <strain evidence="3 4">Run_B_J11</strain>
    </source>
</reference>
<evidence type="ECO:0000259" key="2">
    <source>
        <dbReference type="PROSITE" id="PS51192"/>
    </source>
</evidence>
<sequence>MSEGRIKPGVTVSGPLLPEPIEVLAVTPLGTSLKVIGRGTKTGLTHDPIFSAEQLANLTVSAEQEPFDGDAALFRLGVEAHRLGLAYEYDPYFSLSITRVDPLPHQLEAVYDYFLKLPRIRFLLADDPGAGKTIMAGLLLKELKARGLVRRTLIVTPANLTFQWQRELKDKFRENFEIVRGDVLRANYGQNPWQEKAQVVTSISWVSTKEDARASLLRSRWDLVIVDEAHKMSAYANDRKTLAYELGEKLSEMTDHYLLMTATPHKGDTENFCRFLSLLDKDVYGNVKSLEQAMRQNEAPFYLRRIKEALVSFPDPETGVVKRLFTQREVRTVAFELDGEELEFYDQLTRYVEDQSILAAADNSARGRAVGFTMAMLQRRMASTLYAVRRTLERMRERREKILADPDAYRREQITKRLPDDFDDLTEEDQQEIVAELEDVVASVDPVSLRQEISRLTGLIDQARPLEQREVESKLTQLKWVLNEQGFLADPQKKLLLFTEHKDSLYYLAGDGKEGRPYGKLREWGLTVTQIHGGMKVGDRDTPAIPALLI</sequence>
<name>A0A7U7GCH5_9GAMM</name>
<dbReference type="Pfam" id="PF00176">
    <property type="entry name" value="SNF2-rel_dom"/>
    <property type="match status" value="1"/>
</dbReference>
<dbReference type="AlphaFoldDB" id="A0A7U7GCH5"/>
<dbReference type="OrthoDB" id="9772064at2"/>
<dbReference type="InterPro" id="IPR027417">
    <property type="entry name" value="P-loop_NTPase"/>
</dbReference>
<dbReference type="InterPro" id="IPR038718">
    <property type="entry name" value="SNF2-like_sf"/>
</dbReference>
<dbReference type="GO" id="GO:0004386">
    <property type="term" value="F:helicase activity"/>
    <property type="evidence" value="ECO:0007669"/>
    <property type="project" value="UniProtKB-KW"/>
</dbReference>
<keyword evidence="1 3" id="KW-0347">Helicase</keyword>
<protein>
    <submittedName>
        <fullName evidence="3">Helicase domain protein</fullName>
    </submittedName>
</protein>